<evidence type="ECO:0000313" key="4">
    <source>
        <dbReference type="Proteomes" id="UP000249402"/>
    </source>
</evidence>
<keyword evidence="4" id="KW-1185">Reference proteome</keyword>
<gene>
    <name evidence="3" type="ORF">BO80DRAFT_428160</name>
</gene>
<protein>
    <submittedName>
        <fullName evidence="3">Uncharacterized protein</fullName>
    </submittedName>
</protein>
<reference evidence="3 4" key="1">
    <citation type="submission" date="2018-02" db="EMBL/GenBank/DDBJ databases">
        <title>The genomes of Aspergillus section Nigri reveals drivers in fungal speciation.</title>
        <authorList>
            <consortium name="DOE Joint Genome Institute"/>
            <person name="Vesth T.C."/>
            <person name="Nybo J."/>
            <person name="Theobald S."/>
            <person name="Brandl J."/>
            <person name="Frisvad J.C."/>
            <person name="Nielsen K.F."/>
            <person name="Lyhne E.K."/>
            <person name="Kogle M.E."/>
            <person name="Kuo A."/>
            <person name="Riley R."/>
            <person name="Clum A."/>
            <person name="Nolan M."/>
            <person name="Lipzen A."/>
            <person name="Salamov A."/>
            <person name="Henrissat B."/>
            <person name="Wiebenga A."/>
            <person name="De vries R.P."/>
            <person name="Grigoriev I.V."/>
            <person name="Mortensen U.H."/>
            <person name="Andersen M.R."/>
            <person name="Baker S.E."/>
        </authorList>
    </citation>
    <scope>NUCLEOTIDE SEQUENCE [LARGE SCALE GENOMIC DNA]</scope>
    <source>
        <strain evidence="3 4">CBS 121593</strain>
    </source>
</reference>
<dbReference type="Proteomes" id="UP000249402">
    <property type="component" value="Unassembled WGS sequence"/>
</dbReference>
<dbReference type="OrthoDB" id="10584059at2759"/>
<dbReference type="VEuPathDB" id="FungiDB:BO80DRAFT_428160"/>
<name>A0A395GPQ2_9EURO</name>
<feature type="region of interest" description="Disordered" evidence="1">
    <location>
        <begin position="51"/>
        <end position="114"/>
    </location>
</feature>
<evidence type="ECO:0000256" key="1">
    <source>
        <dbReference type="SAM" id="MobiDB-lite"/>
    </source>
</evidence>
<dbReference type="EMBL" id="KZ824462">
    <property type="protein sequence ID" value="RAK97490.1"/>
    <property type="molecule type" value="Genomic_DNA"/>
</dbReference>
<feature type="chain" id="PRO_5017320046" evidence="2">
    <location>
        <begin position="51"/>
        <end position="114"/>
    </location>
</feature>
<dbReference type="GeneID" id="37225053"/>
<evidence type="ECO:0000256" key="2">
    <source>
        <dbReference type="SAM" id="SignalP"/>
    </source>
</evidence>
<feature type="signal peptide" evidence="2">
    <location>
        <begin position="1"/>
        <end position="50"/>
    </location>
</feature>
<sequence length="114" mass="12187">MPENPEAQRSPGETQAYAADPWEQRQRGLAGLHPPLLLLFLCSIFASAAAPPPPWPPPAVDNGQSGDGTAATFPESPRLLSLVTGPAPRVPLGEMRGNMRPPSSQWKRRGQSTP</sequence>
<feature type="region of interest" description="Disordered" evidence="1">
    <location>
        <begin position="1"/>
        <end position="22"/>
    </location>
</feature>
<dbReference type="RefSeq" id="XP_025571818.1">
    <property type="nucleotide sequence ID" value="XM_025720188.1"/>
</dbReference>
<keyword evidence="2" id="KW-0732">Signal</keyword>
<organism evidence="3 4">
    <name type="scientific">Aspergillus ibericus CBS 121593</name>
    <dbReference type="NCBI Taxonomy" id="1448316"/>
    <lineage>
        <taxon>Eukaryota</taxon>
        <taxon>Fungi</taxon>
        <taxon>Dikarya</taxon>
        <taxon>Ascomycota</taxon>
        <taxon>Pezizomycotina</taxon>
        <taxon>Eurotiomycetes</taxon>
        <taxon>Eurotiomycetidae</taxon>
        <taxon>Eurotiales</taxon>
        <taxon>Aspergillaceae</taxon>
        <taxon>Aspergillus</taxon>
        <taxon>Aspergillus subgen. Circumdati</taxon>
    </lineage>
</organism>
<accession>A0A395GPQ2</accession>
<dbReference type="AlphaFoldDB" id="A0A395GPQ2"/>
<evidence type="ECO:0000313" key="3">
    <source>
        <dbReference type="EMBL" id="RAK97490.1"/>
    </source>
</evidence>
<proteinExistence type="predicted"/>